<dbReference type="Proteomes" id="UP001595945">
    <property type="component" value="Unassembled WGS sequence"/>
</dbReference>
<dbReference type="AlphaFoldDB" id="A0ABD5PXU1"/>
<reference evidence="2 3" key="1">
    <citation type="journal article" date="2019" name="Int. J. Syst. Evol. Microbiol.">
        <title>The Global Catalogue of Microorganisms (GCM) 10K type strain sequencing project: providing services to taxonomists for standard genome sequencing and annotation.</title>
        <authorList>
            <consortium name="The Broad Institute Genomics Platform"/>
            <consortium name="The Broad Institute Genome Sequencing Center for Infectious Disease"/>
            <person name="Wu L."/>
            <person name="Ma J."/>
        </authorList>
    </citation>
    <scope>NUCLEOTIDE SEQUENCE [LARGE SCALE GENOMIC DNA]</scope>
    <source>
        <strain evidence="2 3">XZYJ18</strain>
    </source>
</reference>
<comment type="caution">
    <text evidence="2">The sequence shown here is derived from an EMBL/GenBank/DDBJ whole genome shotgun (WGS) entry which is preliminary data.</text>
</comment>
<gene>
    <name evidence="2" type="ORF">ACFO9K_02190</name>
</gene>
<accession>A0ABD5PXU1</accession>
<feature type="transmembrane region" description="Helical" evidence="1">
    <location>
        <begin position="21"/>
        <end position="41"/>
    </location>
</feature>
<organism evidence="2 3">
    <name type="scientific">Halorussus aquaticus</name>
    <dbReference type="NCBI Taxonomy" id="2953748"/>
    <lineage>
        <taxon>Archaea</taxon>
        <taxon>Methanobacteriati</taxon>
        <taxon>Methanobacteriota</taxon>
        <taxon>Stenosarchaea group</taxon>
        <taxon>Halobacteria</taxon>
        <taxon>Halobacteriales</taxon>
        <taxon>Haladaptataceae</taxon>
        <taxon>Halorussus</taxon>
    </lineage>
</organism>
<evidence type="ECO:0000313" key="3">
    <source>
        <dbReference type="Proteomes" id="UP001595945"/>
    </source>
</evidence>
<dbReference type="RefSeq" id="WP_254267438.1">
    <property type="nucleotide sequence ID" value="NZ_CP100400.1"/>
</dbReference>
<evidence type="ECO:0000256" key="1">
    <source>
        <dbReference type="SAM" id="Phobius"/>
    </source>
</evidence>
<evidence type="ECO:0000313" key="2">
    <source>
        <dbReference type="EMBL" id="MFC4823064.1"/>
    </source>
</evidence>
<dbReference type="GeneID" id="73045891"/>
<name>A0ABD5PXU1_9EURY</name>
<proteinExistence type="predicted"/>
<keyword evidence="1" id="KW-0812">Transmembrane</keyword>
<keyword evidence="3" id="KW-1185">Reference proteome</keyword>
<keyword evidence="1" id="KW-0472">Membrane</keyword>
<keyword evidence="1" id="KW-1133">Transmembrane helix</keyword>
<dbReference type="EMBL" id="JBHSHT010000001">
    <property type="protein sequence ID" value="MFC4823064.1"/>
    <property type="molecule type" value="Genomic_DNA"/>
</dbReference>
<sequence length="46" mass="4679">MAAIGPLHGGTGMDLPLALDAASAILAVGALVFGLVVYDAYRTYWG</sequence>
<protein>
    <submittedName>
        <fullName evidence="2">Uncharacterized protein</fullName>
    </submittedName>
</protein>